<gene>
    <name evidence="1" type="ORF">J2S37_001564</name>
</gene>
<dbReference type="Proteomes" id="UP001183619">
    <property type="component" value="Unassembled WGS sequence"/>
</dbReference>
<sequence length="58" mass="6447">MLSKWIAGDRVFSCNVEPDATIVANGLYLQQHEGESNDMDAPAFLTRIIKDWVPVING</sequence>
<reference evidence="1 2" key="1">
    <citation type="submission" date="2023-07" db="EMBL/GenBank/DDBJ databases">
        <title>Sequencing the genomes of 1000 actinobacteria strains.</title>
        <authorList>
            <person name="Klenk H.-P."/>
        </authorList>
    </citation>
    <scope>NUCLEOTIDE SEQUENCE [LARGE SCALE GENOMIC DNA]</scope>
    <source>
        <strain evidence="1 2">DSM 44508</strain>
    </source>
</reference>
<dbReference type="EMBL" id="JAVDYF010000001">
    <property type="protein sequence ID" value="MDR7355026.1"/>
    <property type="molecule type" value="Genomic_DNA"/>
</dbReference>
<evidence type="ECO:0000313" key="2">
    <source>
        <dbReference type="Proteomes" id="UP001183619"/>
    </source>
</evidence>
<organism evidence="1 2">
    <name type="scientific">Corynebacterium felinum</name>
    <dbReference type="NCBI Taxonomy" id="131318"/>
    <lineage>
        <taxon>Bacteria</taxon>
        <taxon>Bacillati</taxon>
        <taxon>Actinomycetota</taxon>
        <taxon>Actinomycetes</taxon>
        <taxon>Mycobacteriales</taxon>
        <taxon>Corynebacteriaceae</taxon>
        <taxon>Corynebacterium</taxon>
    </lineage>
</organism>
<dbReference type="RefSeq" id="WP_277103951.1">
    <property type="nucleotide sequence ID" value="NZ_BAAAJS010000068.1"/>
</dbReference>
<protein>
    <submittedName>
        <fullName evidence="1">Uncharacterized protein</fullName>
    </submittedName>
</protein>
<name>A0ABU2B9G0_9CORY</name>
<accession>A0ABU2B9G0</accession>
<comment type="caution">
    <text evidence="1">The sequence shown here is derived from an EMBL/GenBank/DDBJ whole genome shotgun (WGS) entry which is preliminary data.</text>
</comment>
<keyword evidence="2" id="KW-1185">Reference proteome</keyword>
<proteinExistence type="predicted"/>
<evidence type="ECO:0000313" key="1">
    <source>
        <dbReference type="EMBL" id="MDR7355026.1"/>
    </source>
</evidence>